<dbReference type="InterPro" id="IPR036514">
    <property type="entry name" value="SGNH_hydro_sf"/>
</dbReference>
<gene>
    <name evidence="1" type="ORF">FZ934_08680</name>
</gene>
<proteinExistence type="predicted"/>
<dbReference type="OrthoDB" id="8883291at2"/>
<dbReference type="EMBL" id="CP043498">
    <property type="protein sequence ID" value="QFY62399.1"/>
    <property type="molecule type" value="Genomic_DNA"/>
</dbReference>
<evidence type="ECO:0000313" key="2">
    <source>
        <dbReference type="Proteomes" id="UP000326881"/>
    </source>
</evidence>
<organism evidence="1 2">
    <name type="scientific">Rhizobium grahamii</name>
    <dbReference type="NCBI Taxonomy" id="1120045"/>
    <lineage>
        <taxon>Bacteria</taxon>
        <taxon>Pseudomonadati</taxon>
        <taxon>Pseudomonadota</taxon>
        <taxon>Alphaproteobacteria</taxon>
        <taxon>Hyphomicrobiales</taxon>
        <taxon>Rhizobiaceae</taxon>
        <taxon>Rhizobium/Agrobacterium group</taxon>
        <taxon>Rhizobium</taxon>
    </lineage>
</organism>
<dbReference type="Proteomes" id="UP000326881">
    <property type="component" value="Chromosome"/>
</dbReference>
<dbReference type="GO" id="GO:0016788">
    <property type="term" value="F:hydrolase activity, acting on ester bonds"/>
    <property type="evidence" value="ECO:0007669"/>
    <property type="project" value="UniProtKB-ARBA"/>
</dbReference>
<dbReference type="AlphaFoldDB" id="A0A5Q0CF02"/>
<accession>A0A5Q0CF02</accession>
<protein>
    <submittedName>
        <fullName evidence="1">Uncharacterized protein</fullName>
    </submittedName>
</protein>
<evidence type="ECO:0000313" key="1">
    <source>
        <dbReference type="EMBL" id="QFY62399.1"/>
    </source>
</evidence>
<dbReference type="KEGG" id="rgr:FZ934_08680"/>
<keyword evidence="2" id="KW-1185">Reference proteome</keyword>
<name>A0A5Q0CF02_9HYPH</name>
<reference evidence="1 2" key="1">
    <citation type="submission" date="2019-08" db="EMBL/GenBank/DDBJ databases">
        <title>Prosopis cineraria nodule microbiome.</title>
        <authorList>
            <person name="Ali R."/>
            <person name="Chaluvadi S.R."/>
            <person name="Wang X."/>
        </authorList>
    </citation>
    <scope>NUCLEOTIDE SEQUENCE [LARGE SCALE GENOMIC DNA]</scope>
    <source>
        <strain evidence="1 2">BG7</strain>
    </source>
</reference>
<sequence>MVLGLAVAGSSSPPTNAGLAKFEALYSDPLPAPRGPLRVFHLGHSLVGRDMPAMLAELAPKGHAYESQLGWGTPLKDHWGPSDRINGFAAENNHPRYRDARQALQSGDYDVFVMTEMVEIRDAIRYFDSPEYVRRWADLARKSRPDIRIYLYETWSQLDDPEGWLQRLDADPGRYWEGEILLQAGVPTGGERPIYVIPAGRVMARVARAIEAGEIEGLSKREELFRVDKLGKRDMIHFNDYGAYMVALTHYAVLYQCSPEGLPYELRRGDGTPAASLTAAAALRMQQLVWDVVTKIPQTGIAPGAARGEREAAACRAKLTAVR</sequence>
<dbReference type="Gene3D" id="3.40.50.1110">
    <property type="entry name" value="SGNH hydrolase"/>
    <property type="match status" value="1"/>
</dbReference>